<evidence type="ECO:0000259" key="8">
    <source>
        <dbReference type="PROSITE" id="PS50928"/>
    </source>
</evidence>
<dbReference type="CDD" id="cd06261">
    <property type="entry name" value="TM_PBP2"/>
    <property type="match status" value="1"/>
</dbReference>
<keyword evidence="6 7" id="KW-0472">Membrane</keyword>
<evidence type="ECO:0000256" key="4">
    <source>
        <dbReference type="ARBA" id="ARBA00022692"/>
    </source>
</evidence>
<evidence type="ECO:0000313" key="10">
    <source>
        <dbReference type="Proteomes" id="UP000181917"/>
    </source>
</evidence>
<sequence length="287" mass="31155">MTTLDTPVTARPVRAASRLRRKKGAARRPLTGWRLLLVRSWLPVLLVSVWAVGSAGSTSLYFPSMATILQTLQQDRIGPGFVEHLVPSVLKFLTGFLLAGVLGIGLGLVIGMFPLLRAATEPVIQFLRSLPPPVLLPIGLLVFGIGPSMNIAIIVVGAIWPTLLNTIDGVRSLDPQLGEMSRSYKLSPRQRVRYVILPNAGPQIFAGLRTTLQMSIILIVVSEMVASTNGIGYYVLNSQQTFAVAETWAGTLILGLLGYLANLLFIRLERYVLRWQTGLRASTGSAS</sequence>
<keyword evidence="4 7" id="KW-0812">Transmembrane</keyword>
<evidence type="ECO:0000256" key="7">
    <source>
        <dbReference type="RuleBase" id="RU363032"/>
    </source>
</evidence>
<feature type="transmembrane region" description="Helical" evidence="7">
    <location>
        <begin position="41"/>
        <end position="62"/>
    </location>
</feature>
<reference evidence="9 10" key="1">
    <citation type="submission" date="2016-10" db="EMBL/GenBank/DDBJ databases">
        <authorList>
            <person name="de Groot N.N."/>
        </authorList>
    </citation>
    <scope>NUCLEOTIDE SEQUENCE [LARGE SCALE GENOMIC DNA]</scope>
    <source>
        <strain evidence="9 10">DSM 20117</strain>
    </source>
</reference>
<feature type="transmembrane region" description="Helical" evidence="7">
    <location>
        <begin position="92"/>
        <end position="116"/>
    </location>
</feature>
<dbReference type="STRING" id="37928.SAMN04489742_0951"/>
<evidence type="ECO:0000313" key="9">
    <source>
        <dbReference type="EMBL" id="SDQ39688.1"/>
    </source>
</evidence>
<evidence type="ECO:0000256" key="1">
    <source>
        <dbReference type="ARBA" id="ARBA00004651"/>
    </source>
</evidence>
<dbReference type="PROSITE" id="PS50928">
    <property type="entry name" value="ABC_TM1"/>
    <property type="match status" value="1"/>
</dbReference>
<feature type="transmembrane region" description="Helical" evidence="7">
    <location>
        <begin position="136"/>
        <end position="163"/>
    </location>
</feature>
<comment type="subcellular location">
    <subcellularLocation>
        <location evidence="1 7">Cell membrane</location>
        <topology evidence="1 7">Multi-pass membrane protein</topology>
    </subcellularLocation>
</comment>
<accession>A0A1H1AJ27</accession>
<evidence type="ECO:0000256" key="3">
    <source>
        <dbReference type="ARBA" id="ARBA00022475"/>
    </source>
</evidence>
<evidence type="ECO:0000256" key="2">
    <source>
        <dbReference type="ARBA" id="ARBA00022448"/>
    </source>
</evidence>
<feature type="domain" description="ABC transmembrane type-1" evidence="8">
    <location>
        <begin position="85"/>
        <end position="265"/>
    </location>
</feature>
<keyword evidence="5 7" id="KW-1133">Transmembrane helix</keyword>
<feature type="transmembrane region" description="Helical" evidence="7">
    <location>
        <begin position="248"/>
        <end position="266"/>
    </location>
</feature>
<dbReference type="InterPro" id="IPR035906">
    <property type="entry name" value="MetI-like_sf"/>
</dbReference>
<dbReference type="Gene3D" id="1.10.3720.10">
    <property type="entry name" value="MetI-like"/>
    <property type="match status" value="1"/>
</dbReference>
<keyword evidence="3" id="KW-1003">Cell membrane</keyword>
<evidence type="ECO:0000256" key="6">
    <source>
        <dbReference type="ARBA" id="ARBA00023136"/>
    </source>
</evidence>
<evidence type="ECO:0000256" key="5">
    <source>
        <dbReference type="ARBA" id="ARBA00022989"/>
    </source>
</evidence>
<dbReference type="Pfam" id="PF00528">
    <property type="entry name" value="BPD_transp_1"/>
    <property type="match status" value="1"/>
</dbReference>
<dbReference type="GO" id="GO:0005886">
    <property type="term" value="C:plasma membrane"/>
    <property type="evidence" value="ECO:0007669"/>
    <property type="project" value="UniProtKB-SubCell"/>
</dbReference>
<dbReference type="GO" id="GO:0055085">
    <property type="term" value="P:transmembrane transport"/>
    <property type="evidence" value="ECO:0007669"/>
    <property type="project" value="InterPro"/>
</dbReference>
<keyword evidence="2 7" id="KW-0813">Transport</keyword>
<dbReference type="SUPFAM" id="SSF161098">
    <property type="entry name" value="MetI-like"/>
    <property type="match status" value="1"/>
</dbReference>
<dbReference type="InterPro" id="IPR000515">
    <property type="entry name" value="MetI-like"/>
</dbReference>
<keyword evidence="10" id="KW-1185">Reference proteome</keyword>
<dbReference type="Proteomes" id="UP000181917">
    <property type="component" value="Unassembled WGS sequence"/>
</dbReference>
<dbReference type="PANTHER" id="PTHR30151">
    <property type="entry name" value="ALKANE SULFONATE ABC TRANSPORTER-RELATED, MEMBRANE SUBUNIT"/>
    <property type="match status" value="1"/>
</dbReference>
<feature type="transmembrane region" description="Helical" evidence="7">
    <location>
        <begin position="216"/>
        <end position="236"/>
    </location>
</feature>
<protein>
    <submittedName>
        <fullName evidence="9">ABC-type nitrate/sulfonate/bicarbonate transport system, permease component</fullName>
    </submittedName>
</protein>
<dbReference type="AlphaFoldDB" id="A0A1H1AJ27"/>
<organism evidence="9 10">
    <name type="scientific">Crystallibacter crystallopoietes</name>
    <dbReference type="NCBI Taxonomy" id="37928"/>
    <lineage>
        <taxon>Bacteria</taxon>
        <taxon>Bacillati</taxon>
        <taxon>Actinomycetota</taxon>
        <taxon>Actinomycetes</taxon>
        <taxon>Micrococcales</taxon>
        <taxon>Micrococcaceae</taxon>
        <taxon>Crystallibacter</taxon>
    </lineage>
</organism>
<comment type="similarity">
    <text evidence="7">Belongs to the binding-protein-dependent transport system permease family.</text>
</comment>
<dbReference type="RefSeq" id="WP_236777297.1">
    <property type="nucleotide sequence ID" value="NZ_CP018863.1"/>
</dbReference>
<dbReference type="PANTHER" id="PTHR30151:SF0">
    <property type="entry name" value="ABC TRANSPORTER PERMEASE PROTEIN MJ0413-RELATED"/>
    <property type="match status" value="1"/>
</dbReference>
<gene>
    <name evidence="9" type="ORF">SAMN04489742_0951</name>
</gene>
<proteinExistence type="inferred from homology"/>
<name>A0A1H1AJ27_9MICC</name>
<dbReference type="EMBL" id="FNKH01000002">
    <property type="protein sequence ID" value="SDQ39688.1"/>
    <property type="molecule type" value="Genomic_DNA"/>
</dbReference>